<dbReference type="GO" id="GO:0016787">
    <property type="term" value="F:hydrolase activity"/>
    <property type="evidence" value="ECO:0007669"/>
    <property type="project" value="UniProtKB-KW"/>
</dbReference>
<evidence type="ECO:0000256" key="1">
    <source>
        <dbReference type="SAM" id="MobiDB-lite"/>
    </source>
</evidence>
<dbReference type="InterPro" id="IPR000073">
    <property type="entry name" value="AB_hydrolase_1"/>
</dbReference>
<organism evidence="3 4">
    <name type="scientific">Hyphobacterium marinum</name>
    <dbReference type="NCBI Taxonomy" id="3116574"/>
    <lineage>
        <taxon>Bacteria</taxon>
        <taxon>Pseudomonadati</taxon>
        <taxon>Pseudomonadota</taxon>
        <taxon>Alphaproteobacteria</taxon>
        <taxon>Maricaulales</taxon>
        <taxon>Maricaulaceae</taxon>
        <taxon>Hyphobacterium</taxon>
    </lineage>
</organism>
<dbReference type="Proteomes" id="UP001310692">
    <property type="component" value="Unassembled WGS sequence"/>
</dbReference>
<dbReference type="SUPFAM" id="SSF53474">
    <property type="entry name" value="alpha/beta-Hydrolases"/>
    <property type="match status" value="1"/>
</dbReference>
<dbReference type="PANTHER" id="PTHR43194">
    <property type="entry name" value="HYDROLASE ALPHA/BETA FOLD FAMILY"/>
    <property type="match status" value="1"/>
</dbReference>
<evidence type="ECO:0000313" key="4">
    <source>
        <dbReference type="Proteomes" id="UP001310692"/>
    </source>
</evidence>
<name>A0ABU7LY99_9PROT</name>
<feature type="domain" description="AB hydrolase-1" evidence="2">
    <location>
        <begin position="69"/>
        <end position="306"/>
    </location>
</feature>
<sequence length="317" mass="34584">MSKPVYKRHDPGAPDNEPVAPLAHLKGEKPDAPAWFARALDAETDSGRTEVEGAGISWKAWGPKDAPGLVLVHGGVAHKQWWDALAPHLARHRRVVALDLSGMGDSDWRDEYRMDLYAAEVRAAGKAGGVFANGKPFVVGHSFGGFVALTCSVEFGADIAGAVILDSPIREPSQQRSSAPPQRGGKIYDSLEYAVGRFRLLPHQQCENLYLLDHIARASLKQQDGGWTWKFDPNLWAKLAYARRDPKEMLARMACPVAFFRGADTSLVTDDIWDFMQAAFPAAPFASVPEAKHHLILDQPLAVVAALDALFASGWGK</sequence>
<evidence type="ECO:0000259" key="2">
    <source>
        <dbReference type="Pfam" id="PF12697"/>
    </source>
</evidence>
<reference evidence="3 4" key="1">
    <citation type="submission" date="2024-01" db="EMBL/GenBank/DDBJ databases">
        <title>Hyphobacterium bacterium isolated from marine sediment.</title>
        <authorList>
            <person name="Zhao S."/>
        </authorList>
    </citation>
    <scope>NUCLEOTIDE SEQUENCE [LARGE SCALE GENOMIC DNA]</scope>
    <source>
        <strain evidence="3 4">Y60-23</strain>
    </source>
</reference>
<dbReference type="Gene3D" id="3.40.50.1820">
    <property type="entry name" value="alpha/beta hydrolase"/>
    <property type="match status" value="1"/>
</dbReference>
<protein>
    <submittedName>
        <fullName evidence="3">Alpha/beta hydrolase</fullName>
    </submittedName>
</protein>
<dbReference type="InterPro" id="IPR050228">
    <property type="entry name" value="Carboxylesterase_BioH"/>
</dbReference>
<dbReference type="Pfam" id="PF12697">
    <property type="entry name" value="Abhydrolase_6"/>
    <property type="match status" value="1"/>
</dbReference>
<accession>A0ABU7LY99</accession>
<proteinExistence type="predicted"/>
<keyword evidence="4" id="KW-1185">Reference proteome</keyword>
<gene>
    <name evidence="3" type="ORF">V0U35_07515</name>
</gene>
<dbReference type="PANTHER" id="PTHR43194:SF2">
    <property type="entry name" value="PEROXISOMAL MEMBRANE PROTEIN LPX1"/>
    <property type="match status" value="1"/>
</dbReference>
<dbReference type="PRINTS" id="PR00111">
    <property type="entry name" value="ABHYDROLASE"/>
</dbReference>
<feature type="region of interest" description="Disordered" evidence="1">
    <location>
        <begin position="1"/>
        <end position="25"/>
    </location>
</feature>
<dbReference type="RefSeq" id="WP_330196067.1">
    <property type="nucleotide sequence ID" value="NZ_JAZDRO010000002.1"/>
</dbReference>
<dbReference type="EMBL" id="JAZDRO010000002">
    <property type="protein sequence ID" value="MEE2566527.1"/>
    <property type="molecule type" value="Genomic_DNA"/>
</dbReference>
<comment type="caution">
    <text evidence="3">The sequence shown here is derived from an EMBL/GenBank/DDBJ whole genome shotgun (WGS) entry which is preliminary data.</text>
</comment>
<keyword evidence="3" id="KW-0378">Hydrolase</keyword>
<evidence type="ECO:0000313" key="3">
    <source>
        <dbReference type="EMBL" id="MEE2566527.1"/>
    </source>
</evidence>
<dbReference type="InterPro" id="IPR029058">
    <property type="entry name" value="AB_hydrolase_fold"/>
</dbReference>